<evidence type="ECO:0000313" key="2">
    <source>
        <dbReference type="EMBL" id="SHK57789.1"/>
    </source>
</evidence>
<gene>
    <name evidence="2" type="ORF">SAMN02745136_02852</name>
</gene>
<dbReference type="STRING" id="1121322.SAMN02745136_02852"/>
<feature type="signal peptide" evidence="1">
    <location>
        <begin position="1"/>
        <end position="19"/>
    </location>
</feature>
<keyword evidence="3" id="KW-1185">Reference proteome</keyword>
<dbReference type="AlphaFoldDB" id="A0A1M6TLM8"/>
<proteinExistence type="predicted"/>
<name>A0A1M6TLM8_9FIRM</name>
<accession>A0A1M6TLM8</accession>
<evidence type="ECO:0000256" key="1">
    <source>
        <dbReference type="SAM" id="SignalP"/>
    </source>
</evidence>
<sequence>MKKLILILILASISLIGCSKNGQSAGLAPNEKEDVSTDDIKFADKFPDVTVAIIKNEVNQYMITKYKMLNFSAYKEDEVTFANSTIPYEIFYIGNCIKHSSDEYILVKLNLDKDIYPEYYYDINTLNQTFIISKDGEIGPNIPNDATNENLFENIVNKAEDFEQIASGEFTIGEPYNPEFKEFDKKEKILDEIKQVIRNRYFSVNKDPVNQPIFYDTAKATEVYVLNFDEGCVKYNQYTILIYTDDGNVYQGVLSYSFLDQKYICQENATSDIRYYSVDELKNATGGRLKQVSNYFDRIKQNAVCVITE</sequence>
<dbReference type="PROSITE" id="PS51257">
    <property type="entry name" value="PROKAR_LIPOPROTEIN"/>
    <property type="match status" value="1"/>
</dbReference>
<organism evidence="2 3">
    <name type="scientific">Anaerocolumna jejuensis DSM 15929</name>
    <dbReference type="NCBI Taxonomy" id="1121322"/>
    <lineage>
        <taxon>Bacteria</taxon>
        <taxon>Bacillati</taxon>
        <taxon>Bacillota</taxon>
        <taxon>Clostridia</taxon>
        <taxon>Lachnospirales</taxon>
        <taxon>Lachnospiraceae</taxon>
        <taxon>Anaerocolumna</taxon>
    </lineage>
</organism>
<evidence type="ECO:0008006" key="4">
    <source>
        <dbReference type="Google" id="ProtNLM"/>
    </source>
</evidence>
<dbReference type="EMBL" id="FRAC01000013">
    <property type="protein sequence ID" value="SHK57789.1"/>
    <property type="molecule type" value="Genomic_DNA"/>
</dbReference>
<dbReference type="Proteomes" id="UP000184386">
    <property type="component" value="Unassembled WGS sequence"/>
</dbReference>
<feature type="chain" id="PRO_5038632119" description="Lipoprotein" evidence="1">
    <location>
        <begin position="20"/>
        <end position="309"/>
    </location>
</feature>
<evidence type="ECO:0000313" key="3">
    <source>
        <dbReference type="Proteomes" id="UP000184386"/>
    </source>
</evidence>
<dbReference type="RefSeq" id="WP_073277013.1">
    <property type="nucleotide sequence ID" value="NZ_FRAC01000013.1"/>
</dbReference>
<protein>
    <recommendedName>
        <fullName evidence="4">Lipoprotein</fullName>
    </recommendedName>
</protein>
<keyword evidence="1" id="KW-0732">Signal</keyword>
<reference evidence="2 3" key="1">
    <citation type="submission" date="2016-11" db="EMBL/GenBank/DDBJ databases">
        <authorList>
            <person name="Jaros S."/>
            <person name="Januszkiewicz K."/>
            <person name="Wedrychowicz H."/>
        </authorList>
    </citation>
    <scope>NUCLEOTIDE SEQUENCE [LARGE SCALE GENOMIC DNA]</scope>
    <source>
        <strain evidence="2 3">DSM 15929</strain>
    </source>
</reference>